<organism evidence="2 3">
    <name type="scientific">Abyssalbus ytuae</name>
    <dbReference type="NCBI Taxonomy" id="2926907"/>
    <lineage>
        <taxon>Bacteria</taxon>
        <taxon>Pseudomonadati</taxon>
        <taxon>Bacteroidota</taxon>
        <taxon>Flavobacteriia</taxon>
        <taxon>Flavobacteriales</taxon>
        <taxon>Flavobacteriaceae</taxon>
        <taxon>Abyssalbus</taxon>
    </lineage>
</organism>
<dbReference type="EMBL" id="CP094358">
    <property type="protein sequence ID" value="UOB16488.1"/>
    <property type="molecule type" value="Genomic_DNA"/>
</dbReference>
<name>A0A9E6ZPP9_9FLAO</name>
<evidence type="ECO:0000256" key="1">
    <source>
        <dbReference type="SAM" id="SignalP"/>
    </source>
</evidence>
<accession>A0A9E6ZPP9</accession>
<keyword evidence="1" id="KW-0732">Signal</keyword>
<keyword evidence="3" id="KW-1185">Reference proteome</keyword>
<sequence length="139" mass="15641">MKKLLLKISAVLMTLVILSSTMSFTINRHYCGDILVDTAIFKEAKSCGMEMKTSMNASKECSVTKKSCCSDEQLVIQGQDELKTSVESFSVSNQLFLASFVYSYTSLFEESKESTTSYNDYTPPLVVRSIYKLDETYLI</sequence>
<proteinExistence type="predicted"/>
<dbReference type="InterPro" id="IPR058512">
    <property type="entry name" value="DUF8199"/>
</dbReference>
<feature type="chain" id="PRO_5038987009" description="Secreted protein" evidence="1">
    <location>
        <begin position="26"/>
        <end position="139"/>
    </location>
</feature>
<evidence type="ECO:0000313" key="2">
    <source>
        <dbReference type="EMBL" id="UOB16488.1"/>
    </source>
</evidence>
<dbReference type="Pfam" id="PF26622">
    <property type="entry name" value="DUF8199"/>
    <property type="match status" value="1"/>
</dbReference>
<feature type="signal peptide" evidence="1">
    <location>
        <begin position="1"/>
        <end position="25"/>
    </location>
</feature>
<dbReference type="AlphaFoldDB" id="A0A9E6ZPP9"/>
<evidence type="ECO:0008006" key="4">
    <source>
        <dbReference type="Google" id="ProtNLM"/>
    </source>
</evidence>
<protein>
    <recommendedName>
        <fullName evidence="4">Secreted protein</fullName>
    </recommendedName>
</protein>
<gene>
    <name evidence="2" type="ORF">MQE35_12160</name>
</gene>
<dbReference type="Proteomes" id="UP000831290">
    <property type="component" value="Chromosome"/>
</dbReference>
<dbReference type="InterPro" id="IPR058060">
    <property type="entry name" value="HYC_CC_PP"/>
</dbReference>
<dbReference type="KEGG" id="fbm:MQE35_12160"/>
<dbReference type="RefSeq" id="WP_255841679.1">
    <property type="nucleotide sequence ID" value="NZ_CP094358.1"/>
</dbReference>
<evidence type="ECO:0000313" key="3">
    <source>
        <dbReference type="Proteomes" id="UP000831290"/>
    </source>
</evidence>
<reference evidence="2" key="1">
    <citation type="submission" date="2022-03" db="EMBL/GenBank/DDBJ databases">
        <title>Description of Abyssus ytuae gen. nov., sp. nov., a novel member of the family Flavobacteriaceae isolated from the sediment of Mariana Trench.</title>
        <authorList>
            <person name="Zhang J."/>
            <person name="Xu X."/>
        </authorList>
    </citation>
    <scope>NUCLEOTIDE SEQUENCE</scope>
    <source>
        <strain evidence="2">MT3330</strain>
    </source>
</reference>
<dbReference type="NCBIfam" id="NF047658">
    <property type="entry name" value="HYC_CC_PP"/>
    <property type="match status" value="1"/>
</dbReference>